<dbReference type="InterPro" id="IPR036291">
    <property type="entry name" value="NAD(P)-bd_dom_sf"/>
</dbReference>
<dbReference type="GO" id="GO:0048038">
    <property type="term" value="F:quinone binding"/>
    <property type="evidence" value="ECO:0007669"/>
    <property type="project" value="TreeGrafter"/>
</dbReference>
<dbReference type="Proteomes" id="UP000054771">
    <property type="component" value="Unassembled WGS sequence"/>
</dbReference>
<keyword evidence="6" id="KW-1185">Reference proteome</keyword>
<keyword evidence="4" id="KW-0684">Rhamnose metabolism</keyword>
<accession>A0A0U5CRL4</accession>
<dbReference type="PANTHER" id="PTHR42760:SF83">
    <property type="entry name" value="(3R)-3-HYDROXYACYL-COA DEHYDROGENASE"/>
    <property type="match status" value="1"/>
</dbReference>
<reference evidence="6" key="1">
    <citation type="journal article" date="2016" name="Genome Announc.">
        <title>Draft genome sequences of fungus Aspergillus calidoustus.</title>
        <authorList>
            <person name="Horn F."/>
            <person name="Linde J."/>
            <person name="Mattern D.J."/>
            <person name="Walther G."/>
            <person name="Guthke R."/>
            <person name="Scherlach K."/>
            <person name="Martin K."/>
            <person name="Brakhage A.A."/>
            <person name="Petzke L."/>
            <person name="Valiante V."/>
        </authorList>
    </citation>
    <scope>NUCLEOTIDE SEQUENCE [LARGE SCALE GENOMIC DNA]</scope>
    <source>
        <strain evidence="6">SF006504</strain>
    </source>
</reference>
<evidence type="ECO:0000256" key="1">
    <source>
        <dbReference type="ARBA" id="ARBA00006484"/>
    </source>
</evidence>
<dbReference type="EMBL" id="CDMC01000007">
    <property type="protein sequence ID" value="CEN62685.1"/>
    <property type="molecule type" value="Genomic_DNA"/>
</dbReference>
<dbReference type="GO" id="GO:0016616">
    <property type="term" value="F:oxidoreductase activity, acting on the CH-OH group of donors, NAD or NADP as acceptor"/>
    <property type="evidence" value="ECO:0007669"/>
    <property type="project" value="TreeGrafter"/>
</dbReference>
<sequence length="326" mass="34610">MQRGNFGELFQTINTCYSPQHHCDNEAPTSSGLQFAQSLLLVKFPPPLATFHRPLTMAALPAWNLLKGKTAAITGGTTGIGRAIVLAYITQGCNVAVNHLGLAQDEGHRHSLLEEVKAIRNSGVNAGEILELPGDVTNPATSSNLVQQAVLQWGKLDIFVANAGVFKQAEFLKIEPSLLNHSVDVNVKGCFYSCQAAARQMVKQGHGGSIIGISSVSALVGGGFQTHYTPTKAAVLSMMQSMAISLGKDKIRCNALMPGTIATQLADHDMKNPTKKAALEARIPLGRIGDPEDMAGPAVFLACEEMSRYVNATGLLADGGMFSNLQ</sequence>
<evidence type="ECO:0000313" key="6">
    <source>
        <dbReference type="Proteomes" id="UP000054771"/>
    </source>
</evidence>
<evidence type="ECO:0000256" key="4">
    <source>
        <dbReference type="ARBA" id="ARBA00023308"/>
    </source>
</evidence>
<organism evidence="5 6">
    <name type="scientific">Aspergillus calidoustus</name>
    <dbReference type="NCBI Taxonomy" id="454130"/>
    <lineage>
        <taxon>Eukaryota</taxon>
        <taxon>Fungi</taxon>
        <taxon>Dikarya</taxon>
        <taxon>Ascomycota</taxon>
        <taxon>Pezizomycotina</taxon>
        <taxon>Eurotiomycetes</taxon>
        <taxon>Eurotiomycetidae</taxon>
        <taxon>Eurotiales</taxon>
        <taxon>Aspergillaceae</taxon>
        <taxon>Aspergillus</taxon>
        <taxon>Aspergillus subgen. Nidulantes</taxon>
    </lineage>
</organism>
<dbReference type="Pfam" id="PF13561">
    <property type="entry name" value="adh_short_C2"/>
    <property type="match status" value="1"/>
</dbReference>
<keyword evidence="3" id="KW-0560">Oxidoreductase</keyword>
<gene>
    <name evidence="5" type="ORF">ASPCAL09317</name>
</gene>
<dbReference type="InterPro" id="IPR002347">
    <property type="entry name" value="SDR_fam"/>
</dbReference>
<dbReference type="AlphaFoldDB" id="A0A0U5CRL4"/>
<dbReference type="SUPFAM" id="SSF51735">
    <property type="entry name" value="NAD(P)-binding Rossmann-fold domains"/>
    <property type="match status" value="1"/>
</dbReference>
<evidence type="ECO:0000256" key="3">
    <source>
        <dbReference type="ARBA" id="ARBA00023002"/>
    </source>
</evidence>
<protein>
    <submittedName>
        <fullName evidence="5">Putative 3-oxoacyl-[acyl-carrier-protein] reductase</fullName>
    </submittedName>
</protein>
<dbReference type="STRING" id="454130.A0A0U5CRL4"/>
<comment type="similarity">
    <text evidence="1">Belongs to the short-chain dehydrogenases/reductases (SDR) family.</text>
</comment>
<name>A0A0U5CRL4_ASPCI</name>
<evidence type="ECO:0000313" key="5">
    <source>
        <dbReference type="EMBL" id="CEN62685.1"/>
    </source>
</evidence>
<evidence type="ECO:0000256" key="2">
    <source>
        <dbReference type="ARBA" id="ARBA00022857"/>
    </source>
</evidence>
<dbReference type="PRINTS" id="PR00080">
    <property type="entry name" value="SDRFAMILY"/>
</dbReference>
<dbReference type="FunFam" id="3.40.50.720:FF:000417">
    <property type="entry name" value="Glucose 1-dehydrogenase, putative"/>
    <property type="match status" value="1"/>
</dbReference>
<dbReference type="Gene3D" id="3.40.50.720">
    <property type="entry name" value="NAD(P)-binding Rossmann-like Domain"/>
    <property type="match status" value="1"/>
</dbReference>
<dbReference type="PANTHER" id="PTHR42760">
    <property type="entry name" value="SHORT-CHAIN DEHYDROGENASES/REDUCTASES FAMILY MEMBER"/>
    <property type="match status" value="1"/>
</dbReference>
<proteinExistence type="inferred from homology"/>
<dbReference type="OrthoDB" id="1669814at2759"/>
<keyword evidence="2" id="KW-0521">NADP</keyword>
<dbReference type="GO" id="GO:0006633">
    <property type="term" value="P:fatty acid biosynthetic process"/>
    <property type="evidence" value="ECO:0007669"/>
    <property type="project" value="TreeGrafter"/>
</dbReference>
<dbReference type="OMA" id="LTTHIAC"/>
<dbReference type="GO" id="GO:0019301">
    <property type="term" value="P:rhamnose catabolic process"/>
    <property type="evidence" value="ECO:0007669"/>
    <property type="project" value="UniProtKB-ARBA"/>
</dbReference>
<dbReference type="PRINTS" id="PR00081">
    <property type="entry name" value="GDHRDH"/>
</dbReference>